<dbReference type="AlphaFoldDB" id="A0AAV2I2X0"/>
<protein>
    <submittedName>
        <fullName evidence="1">Uncharacterized protein</fullName>
    </submittedName>
</protein>
<evidence type="ECO:0000313" key="1">
    <source>
        <dbReference type="EMBL" id="CAL1540975.1"/>
    </source>
</evidence>
<reference evidence="1 2" key="1">
    <citation type="submission" date="2024-04" db="EMBL/GenBank/DDBJ databases">
        <authorList>
            <consortium name="Genoscope - CEA"/>
            <person name="William W."/>
        </authorList>
    </citation>
    <scope>NUCLEOTIDE SEQUENCE [LARGE SCALE GENOMIC DNA]</scope>
</reference>
<organism evidence="1 2">
    <name type="scientific">Lymnaea stagnalis</name>
    <name type="common">Great pond snail</name>
    <name type="synonym">Helix stagnalis</name>
    <dbReference type="NCBI Taxonomy" id="6523"/>
    <lineage>
        <taxon>Eukaryota</taxon>
        <taxon>Metazoa</taxon>
        <taxon>Spiralia</taxon>
        <taxon>Lophotrochozoa</taxon>
        <taxon>Mollusca</taxon>
        <taxon>Gastropoda</taxon>
        <taxon>Heterobranchia</taxon>
        <taxon>Euthyneura</taxon>
        <taxon>Panpulmonata</taxon>
        <taxon>Hygrophila</taxon>
        <taxon>Lymnaeoidea</taxon>
        <taxon>Lymnaeidae</taxon>
        <taxon>Lymnaea</taxon>
    </lineage>
</organism>
<sequence>MGMELFAGYISFYGYTVQDSSKIFCGNLNLNNTVFYREHYCSNNFNDILKAMMVLFELTPCNMILNSHTYNIWFCCCYQQGGTTLLFYLPHLLCSDCA</sequence>
<comment type="caution">
    <text evidence="1">The sequence shown here is derived from an EMBL/GenBank/DDBJ whole genome shotgun (WGS) entry which is preliminary data.</text>
</comment>
<dbReference type="EMBL" id="CAXITT010000408">
    <property type="protein sequence ID" value="CAL1540975.1"/>
    <property type="molecule type" value="Genomic_DNA"/>
</dbReference>
<proteinExistence type="predicted"/>
<accession>A0AAV2I2X0</accession>
<dbReference type="Proteomes" id="UP001497497">
    <property type="component" value="Unassembled WGS sequence"/>
</dbReference>
<keyword evidence="2" id="KW-1185">Reference proteome</keyword>
<evidence type="ECO:0000313" key="2">
    <source>
        <dbReference type="Proteomes" id="UP001497497"/>
    </source>
</evidence>
<name>A0AAV2I2X0_LYMST</name>
<gene>
    <name evidence="1" type="ORF">GSLYS_00014624001</name>
</gene>